<protein>
    <recommendedName>
        <fullName evidence="3">Glycosyltransferase</fullName>
    </recommendedName>
</protein>
<dbReference type="AlphaFoldDB" id="A0A1G2F1R5"/>
<gene>
    <name evidence="1" type="ORF">A3H02_02355</name>
</gene>
<comment type="caution">
    <text evidence="1">The sequence shown here is derived from an EMBL/GenBank/DDBJ whole genome shotgun (WGS) entry which is preliminary data.</text>
</comment>
<evidence type="ECO:0000313" key="2">
    <source>
        <dbReference type="Proteomes" id="UP000176787"/>
    </source>
</evidence>
<reference evidence="1 2" key="1">
    <citation type="journal article" date="2016" name="Nat. Commun.">
        <title>Thousands of microbial genomes shed light on interconnected biogeochemical processes in an aquifer system.</title>
        <authorList>
            <person name="Anantharaman K."/>
            <person name="Brown C.T."/>
            <person name="Hug L.A."/>
            <person name="Sharon I."/>
            <person name="Castelle C.J."/>
            <person name="Probst A.J."/>
            <person name="Thomas B.C."/>
            <person name="Singh A."/>
            <person name="Wilkins M.J."/>
            <person name="Karaoz U."/>
            <person name="Brodie E.L."/>
            <person name="Williams K.H."/>
            <person name="Hubbard S.S."/>
            <person name="Banfield J.F."/>
        </authorList>
    </citation>
    <scope>NUCLEOTIDE SEQUENCE [LARGE SCALE GENOMIC DNA]</scope>
</reference>
<dbReference type="Proteomes" id="UP000176787">
    <property type="component" value="Unassembled WGS sequence"/>
</dbReference>
<dbReference type="EMBL" id="MHMS01000025">
    <property type="protein sequence ID" value="OGZ31528.1"/>
    <property type="molecule type" value="Genomic_DNA"/>
</dbReference>
<sequence>MQDLTIIYLTASQIPESFAEYQRKILLEAAGDYPIISISREPLDFGTNLLDDGEKRYSNIYRQMLRAAKVATTSFVAIAEDDTLYPKEHFNFYRPEKNTFAYNQNRWALFTWGKPTYSWRNRKSNCSLIAPRELMIEALEERFAKYPGDTMPPQYVGELGRERVDRWLGVTIRKSVEVYSEVSIIQINHDDATEDRQKRYRKALGPMKAYDIPFWGKAEDLIKNYK</sequence>
<name>A0A1G2F1R5_9BACT</name>
<evidence type="ECO:0000313" key="1">
    <source>
        <dbReference type="EMBL" id="OGZ31528.1"/>
    </source>
</evidence>
<organism evidence="1 2">
    <name type="scientific">Candidatus Niyogibacteria bacterium RIFCSPLOWO2_12_FULL_41_13</name>
    <dbReference type="NCBI Taxonomy" id="1801726"/>
    <lineage>
        <taxon>Bacteria</taxon>
        <taxon>Candidatus Niyogiibacteriota</taxon>
    </lineage>
</organism>
<dbReference type="STRING" id="1801726.A3H02_02355"/>
<evidence type="ECO:0008006" key="3">
    <source>
        <dbReference type="Google" id="ProtNLM"/>
    </source>
</evidence>
<proteinExistence type="predicted"/>
<accession>A0A1G2F1R5</accession>